<dbReference type="InterPro" id="IPR050194">
    <property type="entry name" value="Glycosyltransferase_grp1"/>
</dbReference>
<accession>A0ABP8KBR9</accession>
<dbReference type="Pfam" id="PF00534">
    <property type="entry name" value="Glycos_transf_1"/>
    <property type="match status" value="1"/>
</dbReference>
<sequence>MRVAIVAESFLPNVNGVTNSVLRVLEHCRRGGHEALVIAPDSPAGEPRAALSHLGFPVYRLPSTMLPMISSLPIARPHMGMVEVLRDFAPDVVHLASPYYLGAGGLAAAKRLGVPTVAIYQTDVAGFASSYGLGPLSRVAWWWTRQMHKHCDLTLAPSSAAVEDLELHRIPRVRTWGRGVDVERFAPSWRSPELRAEWLGRGGDDRGRLVVGFVGRLAAEKHVERLAPLAGRDDVQLVVVGGGPERARLEALLPGAVFTGELGGDDLSRAYASLDVFVHPGEHETFCQAVQEALASGVPAIAPDQGGPRDLVAHCRSGYLLPAKDFEELLPGAVSALRDPALRCRFGEAARKSVLARTWPALCDQLFAHYEAAATSRVAFRNVSRFVG</sequence>
<evidence type="ECO:0000259" key="3">
    <source>
        <dbReference type="Pfam" id="PF00534"/>
    </source>
</evidence>
<dbReference type="Pfam" id="PF13439">
    <property type="entry name" value="Glyco_transf_4"/>
    <property type="match status" value="1"/>
</dbReference>
<gene>
    <name evidence="5" type="ORF">GCM10023147_44710</name>
</gene>
<reference evidence="6" key="1">
    <citation type="journal article" date="2019" name="Int. J. Syst. Evol. Microbiol.">
        <title>The Global Catalogue of Microorganisms (GCM) 10K type strain sequencing project: providing services to taxonomists for standard genome sequencing and annotation.</title>
        <authorList>
            <consortium name="The Broad Institute Genomics Platform"/>
            <consortium name="The Broad Institute Genome Sequencing Center for Infectious Disease"/>
            <person name="Wu L."/>
            <person name="Ma J."/>
        </authorList>
    </citation>
    <scope>NUCLEOTIDE SEQUENCE [LARGE SCALE GENOMIC DNA]</scope>
    <source>
        <strain evidence="6">JCM 17688</strain>
    </source>
</reference>
<keyword evidence="6" id="KW-1185">Reference proteome</keyword>
<dbReference type="Proteomes" id="UP001500635">
    <property type="component" value="Unassembled WGS sequence"/>
</dbReference>
<dbReference type="CDD" id="cd03814">
    <property type="entry name" value="GT4-like"/>
    <property type="match status" value="1"/>
</dbReference>
<organism evidence="5 6">
    <name type="scientific">Tsukamurella soli</name>
    <dbReference type="NCBI Taxonomy" id="644556"/>
    <lineage>
        <taxon>Bacteria</taxon>
        <taxon>Bacillati</taxon>
        <taxon>Actinomycetota</taxon>
        <taxon>Actinomycetes</taxon>
        <taxon>Mycobacteriales</taxon>
        <taxon>Tsukamurellaceae</taxon>
        <taxon>Tsukamurella</taxon>
    </lineage>
</organism>
<evidence type="ECO:0000256" key="1">
    <source>
        <dbReference type="ARBA" id="ARBA00022676"/>
    </source>
</evidence>
<dbReference type="EMBL" id="BAABFR010000107">
    <property type="protein sequence ID" value="GAA4403334.1"/>
    <property type="molecule type" value="Genomic_DNA"/>
</dbReference>
<dbReference type="PANTHER" id="PTHR45947">
    <property type="entry name" value="SULFOQUINOVOSYL TRANSFERASE SQD2"/>
    <property type="match status" value="1"/>
</dbReference>
<name>A0ABP8KBR9_9ACTN</name>
<keyword evidence="2" id="KW-0808">Transferase</keyword>
<dbReference type="InterPro" id="IPR028098">
    <property type="entry name" value="Glyco_trans_4-like_N"/>
</dbReference>
<evidence type="ECO:0000313" key="5">
    <source>
        <dbReference type="EMBL" id="GAA4403334.1"/>
    </source>
</evidence>
<dbReference type="PANTHER" id="PTHR45947:SF3">
    <property type="entry name" value="SULFOQUINOVOSYL TRANSFERASE SQD2"/>
    <property type="match status" value="1"/>
</dbReference>
<proteinExistence type="predicted"/>
<feature type="domain" description="Glycosyltransferase subfamily 4-like N-terminal" evidence="4">
    <location>
        <begin position="14"/>
        <end position="184"/>
    </location>
</feature>
<dbReference type="SUPFAM" id="SSF53756">
    <property type="entry name" value="UDP-Glycosyltransferase/glycogen phosphorylase"/>
    <property type="match status" value="1"/>
</dbReference>
<feature type="domain" description="Glycosyl transferase family 1" evidence="3">
    <location>
        <begin position="205"/>
        <end position="352"/>
    </location>
</feature>
<protein>
    <submittedName>
        <fullName evidence="5">Glycosyltransferase family 1 protein</fullName>
    </submittedName>
</protein>
<evidence type="ECO:0000256" key="2">
    <source>
        <dbReference type="ARBA" id="ARBA00022679"/>
    </source>
</evidence>
<comment type="caution">
    <text evidence="5">The sequence shown here is derived from an EMBL/GenBank/DDBJ whole genome shotgun (WGS) entry which is preliminary data.</text>
</comment>
<evidence type="ECO:0000259" key="4">
    <source>
        <dbReference type="Pfam" id="PF13439"/>
    </source>
</evidence>
<dbReference type="RefSeq" id="WP_345000314.1">
    <property type="nucleotide sequence ID" value="NZ_BAABFR010000107.1"/>
</dbReference>
<dbReference type="Gene3D" id="3.40.50.2000">
    <property type="entry name" value="Glycogen Phosphorylase B"/>
    <property type="match status" value="2"/>
</dbReference>
<evidence type="ECO:0000313" key="6">
    <source>
        <dbReference type="Proteomes" id="UP001500635"/>
    </source>
</evidence>
<keyword evidence="1" id="KW-0328">Glycosyltransferase</keyword>
<dbReference type="InterPro" id="IPR001296">
    <property type="entry name" value="Glyco_trans_1"/>
</dbReference>